<feature type="compositionally biased region" description="Basic and acidic residues" evidence="1">
    <location>
        <begin position="12"/>
        <end position="26"/>
    </location>
</feature>
<name>A0ABC8R382_9AQUA</name>
<organism evidence="2 3">
    <name type="scientific">Ilex paraguariensis</name>
    <name type="common">yerba mate</name>
    <dbReference type="NCBI Taxonomy" id="185542"/>
    <lineage>
        <taxon>Eukaryota</taxon>
        <taxon>Viridiplantae</taxon>
        <taxon>Streptophyta</taxon>
        <taxon>Embryophyta</taxon>
        <taxon>Tracheophyta</taxon>
        <taxon>Spermatophyta</taxon>
        <taxon>Magnoliopsida</taxon>
        <taxon>eudicotyledons</taxon>
        <taxon>Gunneridae</taxon>
        <taxon>Pentapetalae</taxon>
        <taxon>asterids</taxon>
        <taxon>campanulids</taxon>
        <taxon>Aquifoliales</taxon>
        <taxon>Aquifoliaceae</taxon>
        <taxon>Ilex</taxon>
    </lineage>
</organism>
<feature type="region of interest" description="Disordered" evidence="1">
    <location>
        <begin position="160"/>
        <end position="183"/>
    </location>
</feature>
<comment type="caution">
    <text evidence="2">The sequence shown here is derived from an EMBL/GenBank/DDBJ whole genome shotgun (WGS) entry which is preliminary data.</text>
</comment>
<keyword evidence="3" id="KW-1185">Reference proteome</keyword>
<proteinExistence type="predicted"/>
<protein>
    <submittedName>
        <fullName evidence="2">Uncharacterized protein</fullName>
    </submittedName>
</protein>
<reference evidence="2 3" key="1">
    <citation type="submission" date="2024-02" db="EMBL/GenBank/DDBJ databases">
        <authorList>
            <person name="Vignale AGUSTIN F."/>
            <person name="Sosa J E."/>
            <person name="Modenutti C."/>
        </authorList>
    </citation>
    <scope>NUCLEOTIDE SEQUENCE [LARGE SCALE GENOMIC DNA]</scope>
</reference>
<sequence length="216" mass="23439">MDLGNRKSVRKKGGDPGRTEEADRGHHSSQGGEAKSTTPENGAIEEGAMLIGEAVDYPTSQRRKEMASTSTLPNPGNEKHSIEQRAVGEDHNGAIEEGAMLIGEAVDYPTSQRRKEMASTSTLPNPGNEKHSIEQRAVGEDHNGAIEEGAMLIGEAVDYPTSQRRKEMASTSTLPNPGNEKHSIEQRAVGEDHLENLIMVGKTSKPMDLNQKLKYI</sequence>
<feature type="compositionally biased region" description="Polar residues" evidence="1">
    <location>
        <begin position="28"/>
        <end position="40"/>
    </location>
</feature>
<feature type="region of interest" description="Disordered" evidence="1">
    <location>
        <begin position="1"/>
        <end position="80"/>
    </location>
</feature>
<evidence type="ECO:0000313" key="3">
    <source>
        <dbReference type="Proteomes" id="UP001642360"/>
    </source>
</evidence>
<dbReference type="AlphaFoldDB" id="A0ABC8R382"/>
<evidence type="ECO:0000256" key="1">
    <source>
        <dbReference type="SAM" id="MobiDB-lite"/>
    </source>
</evidence>
<dbReference type="Proteomes" id="UP001642360">
    <property type="component" value="Unassembled WGS sequence"/>
</dbReference>
<evidence type="ECO:0000313" key="2">
    <source>
        <dbReference type="EMBL" id="CAK9138467.1"/>
    </source>
</evidence>
<accession>A0ABC8R382</accession>
<gene>
    <name evidence="2" type="ORF">ILEXP_LOCUS5817</name>
</gene>
<dbReference type="EMBL" id="CAUOFW020000892">
    <property type="protein sequence ID" value="CAK9138467.1"/>
    <property type="molecule type" value="Genomic_DNA"/>
</dbReference>